<dbReference type="Proteomes" id="UP001239111">
    <property type="component" value="Chromosome 1"/>
</dbReference>
<sequence length="228" mass="25674">MLSRFLCEGVFVYIVYLSQPVEVAPLTAVTIMPKDLPREDPVPIIPERGELFAKPGVAEDEHAPVDAEPNELPEIEIAEDEHRFDVVEGDRPAPEVADNEPAQFDVRIEQGRKWNPGDGVHQDPPRARGRDAPEDHDEGVGVRIHNPDLVPEALEAVILRVLHEQRVLNAPQAQALPEEQEELDNMGVNPEAWNNLPPMVFPATLRECHELIARQRAVRIFILLYENI</sequence>
<organism evidence="1 2">
    <name type="scientific">Eretmocerus hayati</name>
    <dbReference type="NCBI Taxonomy" id="131215"/>
    <lineage>
        <taxon>Eukaryota</taxon>
        <taxon>Metazoa</taxon>
        <taxon>Ecdysozoa</taxon>
        <taxon>Arthropoda</taxon>
        <taxon>Hexapoda</taxon>
        <taxon>Insecta</taxon>
        <taxon>Pterygota</taxon>
        <taxon>Neoptera</taxon>
        <taxon>Endopterygota</taxon>
        <taxon>Hymenoptera</taxon>
        <taxon>Apocrita</taxon>
        <taxon>Proctotrupomorpha</taxon>
        <taxon>Chalcidoidea</taxon>
        <taxon>Aphelinidae</taxon>
        <taxon>Aphelininae</taxon>
        <taxon>Eretmocerus</taxon>
    </lineage>
</organism>
<proteinExistence type="predicted"/>
<evidence type="ECO:0000313" key="1">
    <source>
        <dbReference type="EMBL" id="KAJ8682636.1"/>
    </source>
</evidence>
<dbReference type="EMBL" id="CM056741">
    <property type="protein sequence ID" value="KAJ8682636.1"/>
    <property type="molecule type" value="Genomic_DNA"/>
</dbReference>
<accession>A0ACC2PHZ9</accession>
<gene>
    <name evidence="1" type="ORF">QAD02_018428</name>
</gene>
<evidence type="ECO:0000313" key="2">
    <source>
        <dbReference type="Proteomes" id="UP001239111"/>
    </source>
</evidence>
<protein>
    <submittedName>
        <fullName evidence="1">Uncharacterized protein</fullName>
    </submittedName>
</protein>
<name>A0ACC2PHZ9_9HYME</name>
<comment type="caution">
    <text evidence="1">The sequence shown here is derived from an EMBL/GenBank/DDBJ whole genome shotgun (WGS) entry which is preliminary data.</text>
</comment>
<reference evidence="1" key="1">
    <citation type="submission" date="2023-04" db="EMBL/GenBank/DDBJ databases">
        <title>A chromosome-level genome assembly of the parasitoid wasp Eretmocerus hayati.</title>
        <authorList>
            <person name="Zhong Y."/>
            <person name="Liu S."/>
            <person name="Liu Y."/>
        </authorList>
    </citation>
    <scope>NUCLEOTIDE SEQUENCE</scope>
    <source>
        <strain evidence="1">ZJU_SS_LIU_2023</strain>
    </source>
</reference>
<keyword evidence="2" id="KW-1185">Reference proteome</keyword>